<sequence>MARRKLTEKEIQTALEELTDWAVVDGKLHKAYKFGSFAQAIGWMVSVALFADKTDHHPEWRNVYNRVWVDLATHDLDDAISELDVKLARQMDKLAG</sequence>
<evidence type="ECO:0000256" key="4">
    <source>
        <dbReference type="HAMAP-Rule" id="MF_00434"/>
    </source>
</evidence>
<organism evidence="5 6">
    <name type="scientific">Candidatus Promineifilum breve</name>
    <dbReference type="NCBI Taxonomy" id="1806508"/>
    <lineage>
        <taxon>Bacteria</taxon>
        <taxon>Bacillati</taxon>
        <taxon>Chloroflexota</taxon>
        <taxon>Ardenticatenia</taxon>
        <taxon>Candidatus Promineifilales</taxon>
        <taxon>Candidatus Promineifilaceae</taxon>
        <taxon>Candidatus Promineifilum</taxon>
    </lineage>
</organism>
<evidence type="ECO:0000256" key="1">
    <source>
        <dbReference type="ARBA" id="ARBA00001554"/>
    </source>
</evidence>
<dbReference type="EMBL" id="LN890655">
    <property type="protein sequence ID" value="CUS05294.2"/>
    <property type="molecule type" value="Genomic_DNA"/>
</dbReference>
<dbReference type="InterPro" id="IPR036428">
    <property type="entry name" value="PCD_sf"/>
</dbReference>
<dbReference type="SUPFAM" id="SSF55248">
    <property type="entry name" value="PCD-like"/>
    <property type="match status" value="1"/>
</dbReference>
<gene>
    <name evidence="5" type="ORF">CFX0092_A3416</name>
</gene>
<evidence type="ECO:0000313" key="5">
    <source>
        <dbReference type="EMBL" id="CUS05294.2"/>
    </source>
</evidence>
<keyword evidence="6" id="KW-1185">Reference proteome</keyword>
<proteinExistence type="inferred from homology"/>
<evidence type="ECO:0000256" key="2">
    <source>
        <dbReference type="ARBA" id="ARBA00006472"/>
    </source>
</evidence>
<evidence type="ECO:0000313" key="6">
    <source>
        <dbReference type="Proteomes" id="UP000215027"/>
    </source>
</evidence>
<dbReference type="KEGG" id="pbf:CFX0092_A3416"/>
<comment type="similarity">
    <text evidence="2 4">Belongs to the pterin-4-alpha-carbinolamine dehydratase family.</text>
</comment>
<name>A0A160T5S5_9CHLR</name>
<protein>
    <recommendedName>
        <fullName evidence="4">Putative pterin-4-alpha-carbinolamine dehydratase</fullName>
        <shortName evidence="4">PHS</shortName>
        <ecNumber evidence="4">4.2.1.96</ecNumber>
    </recommendedName>
    <alternativeName>
        <fullName evidence="4">4-alpha-hydroxy-tetrahydropterin dehydratase</fullName>
    </alternativeName>
    <alternativeName>
        <fullName evidence="4">Pterin carbinolamine dehydratase</fullName>
        <shortName evidence="4">PCD</shortName>
    </alternativeName>
</protein>
<dbReference type="GO" id="GO:0006729">
    <property type="term" value="P:tetrahydrobiopterin biosynthetic process"/>
    <property type="evidence" value="ECO:0007669"/>
    <property type="project" value="InterPro"/>
</dbReference>
<dbReference type="HAMAP" id="MF_00434">
    <property type="entry name" value="Pterin_4_alpha"/>
    <property type="match status" value="1"/>
</dbReference>
<accession>A0A160T5S5</accession>
<dbReference type="EC" id="4.2.1.96" evidence="4"/>
<dbReference type="Proteomes" id="UP000215027">
    <property type="component" value="Chromosome I"/>
</dbReference>
<evidence type="ECO:0000256" key="3">
    <source>
        <dbReference type="ARBA" id="ARBA00023239"/>
    </source>
</evidence>
<dbReference type="InterPro" id="IPR001533">
    <property type="entry name" value="Pterin_deHydtase"/>
</dbReference>
<keyword evidence="3 4" id="KW-0456">Lyase</keyword>
<dbReference type="Gene3D" id="3.30.1360.20">
    <property type="entry name" value="Transcriptional coactivator/pterin dehydratase"/>
    <property type="match status" value="1"/>
</dbReference>
<reference evidence="5" key="1">
    <citation type="submission" date="2016-01" db="EMBL/GenBank/DDBJ databases">
        <authorList>
            <person name="Mcilroy J.S."/>
            <person name="Karst M S."/>
            <person name="Albertsen M."/>
        </authorList>
    </citation>
    <scope>NUCLEOTIDE SEQUENCE</scope>
    <source>
        <strain evidence="5">Cfx-K</strain>
    </source>
</reference>
<dbReference type="GO" id="GO:0008124">
    <property type="term" value="F:4-alpha-hydroxytetrahydrobiopterin dehydratase activity"/>
    <property type="evidence" value="ECO:0007669"/>
    <property type="project" value="UniProtKB-UniRule"/>
</dbReference>
<dbReference type="PANTHER" id="PTHR12599">
    <property type="entry name" value="PTERIN-4-ALPHA-CARBINOLAMINE DEHYDRATASE"/>
    <property type="match status" value="1"/>
</dbReference>
<dbReference type="AlphaFoldDB" id="A0A160T5S5"/>
<comment type="catalytic activity">
    <reaction evidence="1 4">
        <text>(4aS,6R)-4a-hydroxy-L-erythro-5,6,7,8-tetrahydrobiopterin = (6R)-L-erythro-6,7-dihydrobiopterin + H2O</text>
        <dbReference type="Rhea" id="RHEA:11920"/>
        <dbReference type="ChEBI" id="CHEBI:15377"/>
        <dbReference type="ChEBI" id="CHEBI:15642"/>
        <dbReference type="ChEBI" id="CHEBI:43120"/>
        <dbReference type="EC" id="4.2.1.96"/>
    </reaction>
</comment>
<dbReference type="RefSeq" id="WP_095044527.1">
    <property type="nucleotide sequence ID" value="NZ_LN890655.1"/>
</dbReference>
<dbReference type="PANTHER" id="PTHR12599:SF0">
    <property type="entry name" value="PTERIN-4-ALPHA-CARBINOLAMINE DEHYDRATASE"/>
    <property type="match status" value="1"/>
</dbReference>
<dbReference type="NCBIfam" id="NF002018">
    <property type="entry name" value="PRK00823.1-3"/>
    <property type="match status" value="1"/>
</dbReference>
<dbReference type="OrthoDB" id="9800108at2"/>
<dbReference type="Pfam" id="PF01329">
    <property type="entry name" value="Pterin_4a"/>
    <property type="match status" value="1"/>
</dbReference>